<dbReference type="EMBL" id="KZ293644">
    <property type="protein sequence ID" value="PBL04597.1"/>
    <property type="molecule type" value="Genomic_DNA"/>
</dbReference>
<sequence>MTKLNIHSTECFPQWLAEELAYLKSWAQDPLQETLEMEYYSQLVAFYHTEDNIQKMRGIWMNHNSTNINEQDNIARIETVWCQLFEKQDKALEHIRHRHIRKALKAQYQIIQDLLDQYNAMAKALVPPQEVLKWEDIIKYMMPGRTFVKSHGQAVLFMKPATHTTGSNVLKKKLTTLILKSAK</sequence>
<dbReference type="Proteomes" id="UP000217790">
    <property type="component" value="Unassembled WGS sequence"/>
</dbReference>
<reference evidence="2" key="1">
    <citation type="journal article" date="2017" name="Nat. Ecol. Evol.">
        <title>Genome expansion and lineage-specific genetic innovations in the forest pathogenic fungi Armillaria.</title>
        <authorList>
            <person name="Sipos G."/>
            <person name="Prasanna A.N."/>
            <person name="Walter M.C."/>
            <person name="O'Connor E."/>
            <person name="Balint B."/>
            <person name="Krizsan K."/>
            <person name="Kiss B."/>
            <person name="Hess J."/>
            <person name="Varga T."/>
            <person name="Slot J."/>
            <person name="Riley R."/>
            <person name="Boka B."/>
            <person name="Rigling D."/>
            <person name="Barry K."/>
            <person name="Lee J."/>
            <person name="Mihaltcheva S."/>
            <person name="LaButti K."/>
            <person name="Lipzen A."/>
            <person name="Waldron R."/>
            <person name="Moloney N.M."/>
            <person name="Sperisen C."/>
            <person name="Kredics L."/>
            <person name="Vagvoelgyi C."/>
            <person name="Patrignani A."/>
            <person name="Fitzpatrick D."/>
            <person name="Nagy I."/>
            <person name="Doyle S."/>
            <person name="Anderson J.B."/>
            <person name="Grigoriev I.V."/>
            <person name="Gueldener U."/>
            <person name="Muensterkoetter M."/>
            <person name="Nagy L.G."/>
        </authorList>
    </citation>
    <scope>NUCLEOTIDE SEQUENCE [LARGE SCALE GENOMIC DNA]</scope>
    <source>
        <strain evidence="2">Ar21-2</strain>
    </source>
</reference>
<dbReference type="InParanoid" id="A0A2H3F218"/>
<keyword evidence="2" id="KW-1185">Reference proteome</keyword>
<organism evidence="1 2">
    <name type="scientific">Armillaria gallica</name>
    <name type="common">Bulbous honey fungus</name>
    <name type="synonym">Armillaria bulbosa</name>
    <dbReference type="NCBI Taxonomy" id="47427"/>
    <lineage>
        <taxon>Eukaryota</taxon>
        <taxon>Fungi</taxon>
        <taxon>Dikarya</taxon>
        <taxon>Basidiomycota</taxon>
        <taxon>Agaricomycotina</taxon>
        <taxon>Agaricomycetes</taxon>
        <taxon>Agaricomycetidae</taxon>
        <taxon>Agaricales</taxon>
        <taxon>Marasmiineae</taxon>
        <taxon>Physalacriaceae</taxon>
        <taxon>Armillaria</taxon>
    </lineage>
</organism>
<accession>A0A2H3F218</accession>
<dbReference type="OrthoDB" id="2676448at2759"/>
<gene>
    <name evidence="1" type="ORF">ARMGADRAFT_1022973</name>
</gene>
<proteinExistence type="predicted"/>
<evidence type="ECO:0000313" key="1">
    <source>
        <dbReference type="EMBL" id="PBL04597.1"/>
    </source>
</evidence>
<evidence type="ECO:0000313" key="2">
    <source>
        <dbReference type="Proteomes" id="UP000217790"/>
    </source>
</evidence>
<dbReference type="AlphaFoldDB" id="A0A2H3F218"/>
<name>A0A2H3F218_ARMGA</name>
<protein>
    <submittedName>
        <fullName evidence="1">Uncharacterized protein</fullName>
    </submittedName>
</protein>